<feature type="transmembrane region" description="Helical" evidence="1">
    <location>
        <begin position="90"/>
        <end position="111"/>
    </location>
</feature>
<dbReference type="Proteomes" id="UP000814176">
    <property type="component" value="Unassembled WGS sequence"/>
</dbReference>
<keyword evidence="1" id="KW-0472">Membrane</keyword>
<proteinExistence type="predicted"/>
<accession>A0ABQ8K0Z3</accession>
<name>A0ABQ8K0Z3_9APHY</name>
<organism evidence="2 3">
    <name type="scientific">Rhodofomes roseus</name>
    <dbReference type="NCBI Taxonomy" id="34475"/>
    <lineage>
        <taxon>Eukaryota</taxon>
        <taxon>Fungi</taxon>
        <taxon>Dikarya</taxon>
        <taxon>Basidiomycota</taxon>
        <taxon>Agaricomycotina</taxon>
        <taxon>Agaricomycetes</taxon>
        <taxon>Polyporales</taxon>
        <taxon>Rhodofomes</taxon>
    </lineage>
</organism>
<evidence type="ECO:0000313" key="2">
    <source>
        <dbReference type="EMBL" id="KAH9830321.1"/>
    </source>
</evidence>
<reference evidence="2 3" key="1">
    <citation type="journal article" date="2021" name="Environ. Microbiol.">
        <title>Gene family expansions and transcriptome signatures uncover fungal adaptations to wood decay.</title>
        <authorList>
            <person name="Hage H."/>
            <person name="Miyauchi S."/>
            <person name="Viragh M."/>
            <person name="Drula E."/>
            <person name="Min B."/>
            <person name="Chaduli D."/>
            <person name="Navarro D."/>
            <person name="Favel A."/>
            <person name="Norest M."/>
            <person name="Lesage-Meessen L."/>
            <person name="Balint B."/>
            <person name="Merenyi Z."/>
            <person name="de Eugenio L."/>
            <person name="Morin E."/>
            <person name="Martinez A.T."/>
            <person name="Baldrian P."/>
            <person name="Stursova M."/>
            <person name="Martinez M.J."/>
            <person name="Novotny C."/>
            <person name="Magnuson J.K."/>
            <person name="Spatafora J.W."/>
            <person name="Maurice S."/>
            <person name="Pangilinan J."/>
            <person name="Andreopoulos W."/>
            <person name="LaButti K."/>
            <person name="Hundley H."/>
            <person name="Na H."/>
            <person name="Kuo A."/>
            <person name="Barry K."/>
            <person name="Lipzen A."/>
            <person name="Henrissat B."/>
            <person name="Riley R."/>
            <person name="Ahrendt S."/>
            <person name="Nagy L.G."/>
            <person name="Grigoriev I.V."/>
            <person name="Martin F."/>
            <person name="Rosso M.N."/>
        </authorList>
    </citation>
    <scope>NUCLEOTIDE SEQUENCE [LARGE SCALE GENOMIC DNA]</scope>
    <source>
        <strain evidence="2 3">CIRM-BRFM 1785</strain>
    </source>
</reference>
<feature type="transmembrane region" description="Helical" evidence="1">
    <location>
        <begin position="6"/>
        <end position="24"/>
    </location>
</feature>
<dbReference type="GeneID" id="71998884"/>
<keyword evidence="1" id="KW-0812">Transmembrane</keyword>
<comment type="caution">
    <text evidence="2">The sequence shown here is derived from an EMBL/GenBank/DDBJ whole genome shotgun (WGS) entry which is preliminary data.</text>
</comment>
<evidence type="ECO:0000256" key="1">
    <source>
        <dbReference type="SAM" id="Phobius"/>
    </source>
</evidence>
<sequence>MPIPGVGIYTLNGFLGLVLGQAVLRAIHPGDPGYATSVRSTMQIGAVGSGVLCVAIWAVVLMLLCLAAVSRNVKGFARTMNMSTSIRKDLGSLAFYTAVGAASGPLGIAILKHHRNASQRADMLNVSDAARVGALGWAHSGGRTRVVPSRSVVVVEPPVEHLEEQGPGRPTADLMAFYV</sequence>
<feature type="transmembrane region" description="Helical" evidence="1">
    <location>
        <begin position="44"/>
        <end position="70"/>
    </location>
</feature>
<keyword evidence="3" id="KW-1185">Reference proteome</keyword>
<gene>
    <name evidence="2" type="ORF">C8Q71DRAFT_375011</name>
</gene>
<dbReference type="RefSeq" id="XP_047773643.1">
    <property type="nucleotide sequence ID" value="XM_047918152.1"/>
</dbReference>
<protein>
    <submittedName>
        <fullName evidence="2">Uncharacterized protein</fullName>
    </submittedName>
</protein>
<evidence type="ECO:0000313" key="3">
    <source>
        <dbReference type="Proteomes" id="UP000814176"/>
    </source>
</evidence>
<keyword evidence="1" id="KW-1133">Transmembrane helix</keyword>
<dbReference type="EMBL" id="JADCUA010000032">
    <property type="protein sequence ID" value="KAH9830321.1"/>
    <property type="molecule type" value="Genomic_DNA"/>
</dbReference>